<comment type="cofactor">
    <cofactor evidence="1 7">
        <name>FAD</name>
        <dbReference type="ChEBI" id="CHEBI:57692"/>
    </cofactor>
</comment>
<evidence type="ECO:0000259" key="10">
    <source>
        <dbReference type="Pfam" id="PF02771"/>
    </source>
</evidence>
<dbReference type="FunFam" id="1.10.540.10:FF:000002">
    <property type="entry name" value="Acyl-CoA dehydrogenase FadE19"/>
    <property type="match status" value="1"/>
</dbReference>
<dbReference type="InterPro" id="IPR009100">
    <property type="entry name" value="AcylCoA_DH/oxidase_NM_dom_sf"/>
</dbReference>
<reference evidence="12" key="1">
    <citation type="submission" date="2016-10" db="EMBL/GenBank/DDBJ databases">
        <authorList>
            <person name="Varghese N."/>
            <person name="Submissions S."/>
        </authorList>
    </citation>
    <scope>NUCLEOTIDE SEQUENCE [LARGE SCALE GENOMIC DNA]</scope>
    <source>
        <strain evidence="12">DSM 3384</strain>
    </source>
</reference>
<feature type="domain" description="Acyl-CoA dehydrogenase/oxidase C-terminal" evidence="8">
    <location>
        <begin position="229"/>
        <end position="378"/>
    </location>
</feature>
<feature type="domain" description="Acyl-CoA dehydrogenase/oxidase N-terminal" evidence="10">
    <location>
        <begin position="8"/>
        <end position="117"/>
    </location>
</feature>
<dbReference type="FunFam" id="1.20.140.10:FF:000004">
    <property type="entry name" value="Acyl-CoA dehydrogenase FadE25"/>
    <property type="match status" value="1"/>
</dbReference>
<keyword evidence="12" id="KW-1185">Reference proteome</keyword>
<dbReference type="FunFam" id="2.40.110.10:FF:000002">
    <property type="entry name" value="Acyl-CoA dehydrogenase fadE12"/>
    <property type="match status" value="1"/>
</dbReference>
<dbReference type="InterPro" id="IPR006091">
    <property type="entry name" value="Acyl-CoA_Oxase/DH_mid-dom"/>
</dbReference>
<name>A0A1H2HAI4_9BACT</name>
<dbReference type="GO" id="GO:0050660">
    <property type="term" value="F:flavin adenine dinucleotide binding"/>
    <property type="evidence" value="ECO:0007669"/>
    <property type="project" value="InterPro"/>
</dbReference>
<evidence type="ECO:0000256" key="3">
    <source>
        <dbReference type="ARBA" id="ARBA00011881"/>
    </source>
</evidence>
<dbReference type="InterPro" id="IPR037069">
    <property type="entry name" value="AcylCoA_DH/ox_N_sf"/>
</dbReference>
<evidence type="ECO:0000256" key="4">
    <source>
        <dbReference type="ARBA" id="ARBA00022630"/>
    </source>
</evidence>
<dbReference type="PROSITE" id="PS00072">
    <property type="entry name" value="ACYL_COA_DH_1"/>
    <property type="match status" value="1"/>
</dbReference>
<evidence type="ECO:0000256" key="2">
    <source>
        <dbReference type="ARBA" id="ARBA00009347"/>
    </source>
</evidence>
<accession>A0A1H2HAI4</accession>
<evidence type="ECO:0000313" key="11">
    <source>
        <dbReference type="EMBL" id="SDU28814.1"/>
    </source>
</evidence>
<protein>
    <submittedName>
        <fullName evidence="11">Butyryl-CoA dehydrogenase</fullName>
    </submittedName>
</protein>
<dbReference type="PROSITE" id="PS00073">
    <property type="entry name" value="ACYL_COA_DH_2"/>
    <property type="match status" value="1"/>
</dbReference>
<evidence type="ECO:0000259" key="8">
    <source>
        <dbReference type="Pfam" id="PF00441"/>
    </source>
</evidence>
<evidence type="ECO:0000259" key="9">
    <source>
        <dbReference type="Pfam" id="PF02770"/>
    </source>
</evidence>
<keyword evidence="6 7" id="KW-0560">Oxidoreductase</keyword>
<organism evidence="11 12">
    <name type="scientific">Desulfobacula phenolica</name>
    <dbReference type="NCBI Taxonomy" id="90732"/>
    <lineage>
        <taxon>Bacteria</taxon>
        <taxon>Pseudomonadati</taxon>
        <taxon>Thermodesulfobacteriota</taxon>
        <taxon>Desulfobacteria</taxon>
        <taxon>Desulfobacterales</taxon>
        <taxon>Desulfobacteraceae</taxon>
        <taxon>Desulfobacula</taxon>
    </lineage>
</organism>
<evidence type="ECO:0000313" key="12">
    <source>
        <dbReference type="Proteomes" id="UP000199608"/>
    </source>
</evidence>
<dbReference type="InterPro" id="IPR009075">
    <property type="entry name" value="AcylCo_DH/oxidase_C"/>
</dbReference>
<evidence type="ECO:0000256" key="1">
    <source>
        <dbReference type="ARBA" id="ARBA00001974"/>
    </source>
</evidence>
<evidence type="ECO:0000256" key="5">
    <source>
        <dbReference type="ARBA" id="ARBA00022827"/>
    </source>
</evidence>
<evidence type="ECO:0000256" key="6">
    <source>
        <dbReference type="ARBA" id="ARBA00023002"/>
    </source>
</evidence>
<dbReference type="Gene3D" id="2.40.110.10">
    <property type="entry name" value="Butyryl-CoA Dehydrogenase, subunit A, domain 2"/>
    <property type="match status" value="1"/>
</dbReference>
<dbReference type="GO" id="GO:0003995">
    <property type="term" value="F:acyl-CoA dehydrogenase activity"/>
    <property type="evidence" value="ECO:0007669"/>
    <property type="project" value="InterPro"/>
</dbReference>
<dbReference type="EMBL" id="FNLL01000006">
    <property type="protein sequence ID" value="SDU28814.1"/>
    <property type="molecule type" value="Genomic_DNA"/>
</dbReference>
<dbReference type="InterPro" id="IPR046373">
    <property type="entry name" value="Acyl-CoA_Oxase/DH_mid-dom_sf"/>
</dbReference>
<dbReference type="Pfam" id="PF02771">
    <property type="entry name" value="Acyl-CoA_dh_N"/>
    <property type="match status" value="1"/>
</dbReference>
<comment type="similarity">
    <text evidence="2 7">Belongs to the acyl-CoA dehydrogenase family.</text>
</comment>
<gene>
    <name evidence="11" type="ORF">SAMN04487931_106133</name>
</gene>
<dbReference type="Pfam" id="PF02770">
    <property type="entry name" value="Acyl-CoA_dh_M"/>
    <property type="match status" value="1"/>
</dbReference>
<proteinExistence type="inferred from homology"/>
<dbReference type="PANTHER" id="PTHR43884">
    <property type="entry name" value="ACYL-COA DEHYDROGENASE"/>
    <property type="match status" value="1"/>
</dbReference>
<comment type="subunit">
    <text evidence="3">Homotetramer.</text>
</comment>
<dbReference type="InterPro" id="IPR013786">
    <property type="entry name" value="AcylCoA_DH/ox_N"/>
</dbReference>
<keyword evidence="4 7" id="KW-0285">Flavoprotein</keyword>
<dbReference type="SUPFAM" id="SSF56645">
    <property type="entry name" value="Acyl-CoA dehydrogenase NM domain-like"/>
    <property type="match status" value="1"/>
</dbReference>
<dbReference type="PANTHER" id="PTHR43884:SF12">
    <property type="entry name" value="ISOVALERYL-COA DEHYDROGENASE, MITOCHONDRIAL-RELATED"/>
    <property type="match status" value="1"/>
</dbReference>
<sequence>MDFNPCMKHQLIRKTVREFAENEIKPHVSLMDAESRFPWEIVEKMKPLNFFGLQAPRAYGGAGLDTISYAIVIEELSRVSAALGLCVTVHNSVGIFPLLKFGTTEQKEKFVPAMAWGDSIGAFCITEANAGSDAGGVETNAVETMDAFVLNGTKIFVTNGGVCGTILVFAVSETENKKNRASVFIVEKDRPGFSVGEIEDLCGMRANPVSSLFFEDCKVPKTNLLGRLGQGINIGLTALDTGRIGIAAQALGIAQAAFESSVSYARERQQFNKSLSKFQTIQNYLADMATKIDASRLLLYRSAACKDGNKPFSSEASMAKLYCSATAKEVTDMAVQIHGGYGYSKEYDVERYFRDAKVTQIYEGTSEVQKMVIARSILSQPS</sequence>
<feature type="domain" description="Acyl-CoA oxidase/dehydrogenase middle" evidence="9">
    <location>
        <begin position="122"/>
        <end position="217"/>
    </location>
</feature>
<evidence type="ECO:0000256" key="7">
    <source>
        <dbReference type="RuleBase" id="RU362125"/>
    </source>
</evidence>
<dbReference type="InterPro" id="IPR036250">
    <property type="entry name" value="AcylCo_DH-like_C"/>
</dbReference>
<keyword evidence="5 7" id="KW-0274">FAD</keyword>
<dbReference type="Gene3D" id="1.10.540.10">
    <property type="entry name" value="Acyl-CoA dehydrogenase/oxidase, N-terminal domain"/>
    <property type="match status" value="1"/>
</dbReference>
<dbReference type="InterPro" id="IPR006089">
    <property type="entry name" value="Acyl-CoA_DH_CS"/>
</dbReference>
<dbReference type="SUPFAM" id="SSF47203">
    <property type="entry name" value="Acyl-CoA dehydrogenase C-terminal domain-like"/>
    <property type="match status" value="1"/>
</dbReference>
<dbReference type="PIRSF" id="PIRSF016578">
    <property type="entry name" value="HsaA"/>
    <property type="match status" value="1"/>
</dbReference>
<dbReference type="Gene3D" id="1.20.140.10">
    <property type="entry name" value="Butyryl-CoA Dehydrogenase, subunit A, domain 3"/>
    <property type="match status" value="1"/>
</dbReference>
<dbReference type="AlphaFoldDB" id="A0A1H2HAI4"/>
<dbReference type="Proteomes" id="UP000199608">
    <property type="component" value="Unassembled WGS sequence"/>
</dbReference>
<dbReference type="Pfam" id="PF00441">
    <property type="entry name" value="Acyl-CoA_dh_1"/>
    <property type="match status" value="1"/>
</dbReference>